<dbReference type="AlphaFoldDB" id="A0A841R9P7"/>
<dbReference type="RefSeq" id="WP_184745087.1">
    <property type="nucleotide sequence ID" value="NZ_JACHGJ010000002.1"/>
</dbReference>
<gene>
    <name evidence="1" type="ORF">HNR50_001317</name>
</gene>
<accession>A0A841R9P7</accession>
<dbReference type="EMBL" id="JACHGJ010000002">
    <property type="protein sequence ID" value="MBB6479659.1"/>
    <property type="molecule type" value="Genomic_DNA"/>
</dbReference>
<comment type="caution">
    <text evidence="1">The sequence shown here is derived from an EMBL/GenBank/DDBJ whole genome shotgun (WGS) entry which is preliminary data.</text>
</comment>
<reference evidence="1 2" key="1">
    <citation type="submission" date="2020-08" db="EMBL/GenBank/DDBJ databases">
        <title>Genomic Encyclopedia of Type Strains, Phase IV (KMG-IV): sequencing the most valuable type-strain genomes for metagenomic binning, comparative biology and taxonomic classification.</title>
        <authorList>
            <person name="Goeker M."/>
        </authorList>
    </citation>
    <scope>NUCLEOTIDE SEQUENCE [LARGE SCALE GENOMIC DNA]</scope>
    <source>
        <strain evidence="1 2">DSM 2461</strain>
    </source>
</reference>
<keyword evidence="2" id="KW-1185">Reference proteome</keyword>
<evidence type="ECO:0000313" key="1">
    <source>
        <dbReference type="EMBL" id="MBB6479659.1"/>
    </source>
</evidence>
<name>A0A841R9P7_9SPIO</name>
<sequence length="155" mass="17602">MDEAAEFKKEREEMFGGKIRFMSYARYIGEAGGARPLNIGGLLFVINDTIHFEDFESQNALMSLMGQNKKYSKTEFSLELDDISVLKEIREKHASECVSGMLPEDEILNAPGGLTGLFFKSVIQLLLKGKPSIFFDFLDKEGFKNLVNEYMLRPE</sequence>
<protein>
    <submittedName>
        <fullName evidence="1">Uncharacterized protein</fullName>
    </submittedName>
</protein>
<dbReference type="Proteomes" id="UP000587760">
    <property type="component" value="Unassembled WGS sequence"/>
</dbReference>
<organism evidence="1 2">
    <name type="scientific">Spirochaeta isovalerica</name>
    <dbReference type="NCBI Taxonomy" id="150"/>
    <lineage>
        <taxon>Bacteria</taxon>
        <taxon>Pseudomonadati</taxon>
        <taxon>Spirochaetota</taxon>
        <taxon>Spirochaetia</taxon>
        <taxon>Spirochaetales</taxon>
        <taxon>Spirochaetaceae</taxon>
        <taxon>Spirochaeta</taxon>
    </lineage>
</organism>
<evidence type="ECO:0000313" key="2">
    <source>
        <dbReference type="Proteomes" id="UP000587760"/>
    </source>
</evidence>
<proteinExistence type="predicted"/>